<proteinExistence type="predicted"/>
<dbReference type="CDD" id="cd16917">
    <property type="entry name" value="HATPase_UhpB-NarQ-NarX-like"/>
    <property type="match status" value="1"/>
</dbReference>
<dbReference type="GO" id="GO:0000155">
    <property type="term" value="F:phosphorelay sensor kinase activity"/>
    <property type="evidence" value="ECO:0007669"/>
    <property type="project" value="InterPro"/>
</dbReference>
<organism evidence="10 11">
    <name type="scientific">Paenibacillus contaminans</name>
    <dbReference type="NCBI Taxonomy" id="450362"/>
    <lineage>
        <taxon>Bacteria</taxon>
        <taxon>Bacillati</taxon>
        <taxon>Bacillota</taxon>
        <taxon>Bacilli</taxon>
        <taxon>Bacillales</taxon>
        <taxon>Paenibacillaceae</taxon>
        <taxon>Paenibacillus</taxon>
    </lineage>
</organism>
<evidence type="ECO:0000256" key="3">
    <source>
        <dbReference type="ARBA" id="ARBA00022679"/>
    </source>
</evidence>
<feature type="transmembrane region" description="Helical" evidence="8">
    <location>
        <begin position="101"/>
        <end position="120"/>
    </location>
</feature>
<name>A0A329LL12_9BACL</name>
<evidence type="ECO:0000256" key="7">
    <source>
        <dbReference type="ARBA" id="ARBA00023012"/>
    </source>
</evidence>
<dbReference type="Gene3D" id="3.30.565.10">
    <property type="entry name" value="Histidine kinase-like ATPase, C-terminal domain"/>
    <property type="match status" value="1"/>
</dbReference>
<evidence type="ECO:0000256" key="6">
    <source>
        <dbReference type="ARBA" id="ARBA00022840"/>
    </source>
</evidence>
<keyword evidence="4" id="KW-0547">Nucleotide-binding</keyword>
<dbReference type="InterPro" id="IPR036890">
    <property type="entry name" value="HATPase_C_sf"/>
</dbReference>
<evidence type="ECO:0000256" key="4">
    <source>
        <dbReference type="ARBA" id="ARBA00022741"/>
    </source>
</evidence>
<gene>
    <name evidence="10" type="ORF">DQG23_40820</name>
</gene>
<keyword evidence="5 10" id="KW-0418">Kinase</keyword>
<dbReference type="RefSeq" id="WP_113036796.1">
    <property type="nucleotide sequence ID" value="NZ_QMFB01000057.1"/>
</dbReference>
<dbReference type="GO" id="GO:0016020">
    <property type="term" value="C:membrane"/>
    <property type="evidence" value="ECO:0007669"/>
    <property type="project" value="InterPro"/>
</dbReference>
<keyword evidence="6" id="KW-0067">ATP-binding</keyword>
<dbReference type="Proteomes" id="UP000250369">
    <property type="component" value="Unassembled WGS sequence"/>
</dbReference>
<keyword evidence="8" id="KW-0812">Transmembrane</keyword>
<dbReference type="PROSITE" id="PS50109">
    <property type="entry name" value="HIS_KIN"/>
    <property type="match status" value="1"/>
</dbReference>
<evidence type="ECO:0000259" key="9">
    <source>
        <dbReference type="PROSITE" id="PS50109"/>
    </source>
</evidence>
<dbReference type="EMBL" id="QMFB01000057">
    <property type="protein sequence ID" value="RAV08654.1"/>
    <property type="molecule type" value="Genomic_DNA"/>
</dbReference>
<dbReference type="InterPro" id="IPR005467">
    <property type="entry name" value="His_kinase_dom"/>
</dbReference>
<keyword evidence="3" id="KW-0808">Transferase</keyword>
<keyword evidence="7" id="KW-0902">Two-component regulatory system</keyword>
<reference evidence="10 11" key="1">
    <citation type="journal article" date="2009" name="Int. J. Syst. Evol. Microbiol.">
        <title>Paenibacillus contaminans sp. nov., isolated from a contaminated laboratory plate.</title>
        <authorList>
            <person name="Chou J.H."/>
            <person name="Lee J.H."/>
            <person name="Lin M.C."/>
            <person name="Chang P.S."/>
            <person name="Arun A.B."/>
            <person name="Young C.C."/>
            <person name="Chen W.M."/>
        </authorList>
    </citation>
    <scope>NUCLEOTIDE SEQUENCE [LARGE SCALE GENOMIC DNA]</scope>
    <source>
        <strain evidence="10 11">CKOBP-6</strain>
    </source>
</reference>
<keyword evidence="8" id="KW-0472">Membrane</keyword>
<dbReference type="Gene3D" id="1.20.5.1930">
    <property type="match status" value="1"/>
</dbReference>
<feature type="transmembrane region" description="Helical" evidence="8">
    <location>
        <begin position="13"/>
        <end position="30"/>
    </location>
</feature>
<dbReference type="PANTHER" id="PTHR24421">
    <property type="entry name" value="NITRATE/NITRITE SENSOR PROTEIN NARX-RELATED"/>
    <property type="match status" value="1"/>
</dbReference>
<dbReference type="InterPro" id="IPR011712">
    <property type="entry name" value="Sig_transdc_His_kin_sub3_dim/P"/>
</dbReference>
<dbReference type="AlphaFoldDB" id="A0A329LL12"/>
<feature type="domain" description="Histidine kinase" evidence="9">
    <location>
        <begin position="181"/>
        <end position="366"/>
    </location>
</feature>
<evidence type="ECO:0000256" key="1">
    <source>
        <dbReference type="ARBA" id="ARBA00000085"/>
    </source>
</evidence>
<dbReference type="OrthoDB" id="9797605at2"/>
<comment type="caution">
    <text evidence="10">The sequence shown here is derived from an EMBL/GenBank/DDBJ whole genome shotgun (WGS) entry which is preliminary data.</text>
</comment>
<dbReference type="GO" id="GO:0005524">
    <property type="term" value="F:ATP binding"/>
    <property type="evidence" value="ECO:0007669"/>
    <property type="project" value="UniProtKB-KW"/>
</dbReference>
<dbReference type="InterPro" id="IPR003594">
    <property type="entry name" value="HATPase_dom"/>
</dbReference>
<evidence type="ECO:0000313" key="10">
    <source>
        <dbReference type="EMBL" id="RAV08654.1"/>
    </source>
</evidence>
<dbReference type="EC" id="2.7.13.3" evidence="2"/>
<dbReference type="Pfam" id="PF07730">
    <property type="entry name" value="HisKA_3"/>
    <property type="match status" value="1"/>
</dbReference>
<evidence type="ECO:0000313" key="11">
    <source>
        <dbReference type="Proteomes" id="UP000250369"/>
    </source>
</evidence>
<dbReference type="Pfam" id="PF02518">
    <property type="entry name" value="HATPase_c"/>
    <property type="match status" value="1"/>
</dbReference>
<feature type="transmembrane region" description="Helical" evidence="8">
    <location>
        <begin position="61"/>
        <end position="89"/>
    </location>
</feature>
<evidence type="ECO:0000256" key="8">
    <source>
        <dbReference type="SAM" id="Phobius"/>
    </source>
</evidence>
<dbReference type="GO" id="GO:0046983">
    <property type="term" value="F:protein dimerization activity"/>
    <property type="evidence" value="ECO:0007669"/>
    <property type="project" value="InterPro"/>
</dbReference>
<protein>
    <recommendedName>
        <fullName evidence="2">histidine kinase</fullName>
        <ecNumber evidence="2">2.7.13.3</ecNumber>
    </recommendedName>
</protein>
<dbReference type="PANTHER" id="PTHR24421:SF63">
    <property type="entry name" value="SENSOR HISTIDINE KINASE DESK"/>
    <property type="match status" value="1"/>
</dbReference>
<keyword evidence="11" id="KW-1185">Reference proteome</keyword>
<feature type="transmembrane region" description="Helical" evidence="8">
    <location>
        <begin position="37"/>
        <end position="55"/>
    </location>
</feature>
<evidence type="ECO:0000256" key="5">
    <source>
        <dbReference type="ARBA" id="ARBA00022777"/>
    </source>
</evidence>
<sequence length="369" mass="41217">MNRMKLDLFNENLWQYLLLVNMAIPLYFMLQEPAPRLAPGVAALIGVVVLQVLAAKLKKYAAIWAALQLTVILTLGLLYNPMYVYLVFLMTYTFIALKLPSLLYVTSYFAAGVIVIIISSGHIGEIQFWINILPPIFGGCVMPYVIRVSVRYREMAERLQAATKQIERFAQQEERHRIANELHDTLGHTLSLIALKSELAEKLALRAPERAASEAREIRTAASAALKQMRELVSDMKIVRLSEEWEHARTLCAAANVQLIVEDRTAPYKLTPLQESVLAMCVREALTNMVRYSRATACKIELHTNDEAIRCIVSDNGIGIGGDPLAAAGNGILSMKHRLGLLEGQLSYETNAGKGTRLNMDIPIVRRKL</sequence>
<evidence type="ECO:0000256" key="2">
    <source>
        <dbReference type="ARBA" id="ARBA00012438"/>
    </source>
</evidence>
<comment type="catalytic activity">
    <reaction evidence="1">
        <text>ATP + protein L-histidine = ADP + protein N-phospho-L-histidine.</text>
        <dbReference type="EC" id="2.7.13.3"/>
    </reaction>
</comment>
<feature type="transmembrane region" description="Helical" evidence="8">
    <location>
        <begin position="126"/>
        <end position="146"/>
    </location>
</feature>
<keyword evidence="8" id="KW-1133">Transmembrane helix</keyword>
<dbReference type="SUPFAM" id="SSF55874">
    <property type="entry name" value="ATPase domain of HSP90 chaperone/DNA topoisomerase II/histidine kinase"/>
    <property type="match status" value="1"/>
</dbReference>
<dbReference type="InterPro" id="IPR050482">
    <property type="entry name" value="Sensor_HK_TwoCompSys"/>
</dbReference>
<accession>A0A329LL12</accession>